<accession>A0ABQ1E468</accession>
<reference evidence="3 4" key="1">
    <citation type="journal article" date="2021" name="Int. J. Syst. Evol. Microbiol.">
        <title>Clostridium zeae sp. nov., isolated from corn silage.</title>
        <authorList>
            <person name="Kobayashi H."/>
            <person name="Tanizawa Y."/>
            <person name="Yagura M."/>
            <person name="Sakamoto M."/>
            <person name="Ohkuma M."/>
            <person name="Tohno M."/>
        </authorList>
    </citation>
    <scope>NUCLEOTIDE SEQUENCE [LARGE SCALE GENOMIC DNA]</scope>
    <source>
        <strain evidence="3 4">CSC2</strain>
    </source>
</reference>
<dbReference type="PANTHER" id="PTHR43415">
    <property type="entry name" value="SPERMIDINE N(1)-ACETYLTRANSFERASE"/>
    <property type="match status" value="1"/>
</dbReference>
<gene>
    <name evidence="3" type="ORF">CSC2_00440</name>
</gene>
<proteinExistence type="predicted"/>
<dbReference type="SUPFAM" id="SSF55729">
    <property type="entry name" value="Acyl-CoA N-acyltransferases (Nat)"/>
    <property type="match status" value="1"/>
</dbReference>
<dbReference type="RefSeq" id="WP_206867562.1">
    <property type="nucleotide sequence ID" value="NZ_BMBA01000001.1"/>
</dbReference>
<evidence type="ECO:0000259" key="2">
    <source>
        <dbReference type="PROSITE" id="PS51186"/>
    </source>
</evidence>
<evidence type="ECO:0000313" key="3">
    <source>
        <dbReference type="EMBL" id="GFZ29518.1"/>
    </source>
</evidence>
<organism evidence="3 4">
    <name type="scientific">Clostridium zeae</name>
    <dbReference type="NCBI Taxonomy" id="2759022"/>
    <lineage>
        <taxon>Bacteria</taxon>
        <taxon>Bacillati</taxon>
        <taxon>Bacillota</taxon>
        <taxon>Clostridia</taxon>
        <taxon>Eubacteriales</taxon>
        <taxon>Clostridiaceae</taxon>
        <taxon>Clostridium</taxon>
    </lineage>
</organism>
<feature type="domain" description="N-acetyltransferase" evidence="2">
    <location>
        <begin position="3"/>
        <end position="153"/>
    </location>
</feature>
<evidence type="ECO:0000313" key="4">
    <source>
        <dbReference type="Proteomes" id="UP000663802"/>
    </source>
</evidence>
<dbReference type="PROSITE" id="PS50003">
    <property type="entry name" value="PH_DOMAIN"/>
    <property type="match status" value="1"/>
</dbReference>
<protein>
    <submittedName>
        <fullName evidence="3">N-acetyltransferase</fullName>
    </submittedName>
</protein>
<feature type="domain" description="PH" evidence="1">
    <location>
        <begin position="1"/>
        <end position="48"/>
    </location>
</feature>
<dbReference type="InterPro" id="IPR001849">
    <property type="entry name" value="PH_domain"/>
</dbReference>
<sequence>MNFDFKIPREEDSLQIATWKYENEYSFYSNDKTKEKQEWALNIHTEEDAFTIFDENNKLVGHCSFDDEEGEIILGLQMNPGFTGQGNGYEFVKAILDFGKKKYGYDKISLYVAKFNKRAIRVYEKLGFYKIDDFTWEIYNEEIEFLVMEKCYLNNFLEFN</sequence>
<keyword evidence="4" id="KW-1185">Reference proteome</keyword>
<dbReference type="PROSITE" id="PS51186">
    <property type="entry name" value="GNAT"/>
    <property type="match status" value="1"/>
</dbReference>
<dbReference type="Proteomes" id="UP000663802">
    <property type="component" value="Unassembled WGS sequence"/>
</dbReference>
<name>A0ABQ1E468_9CLOT</name>
<dbReference type="InterPro" id="IPR000182">
    <property type="entry name" value="GNAT_dom"/>
</dbReference>
<dbReference type="Pfam" id="PF00583">
    <property type="entry name" value="Acetyltransf_1"/>
    <property type="match status" value="1"/>
</dbReference>
<dbReference type="PANTHER" id="PTHR43415:SF3">
    <property type="entry name" value="GNAT-FAMILY ACETYLTRANSFERASE"/>
    <property type="match status" value="1"/>
</dbReference>
<dbReference type="InterPro" id="IPR016181">
    <property type="entry name" value="Acyl_CoA_acyltransferase"/>
</dbReference>
<evidence type="ECO:0000259" key="1">
    <source>
        <dbReference type="PROSITE" id="PS50003"/>
    </source>
</evidence>
<comment type="caution">
    <text evidence="3">The sequence shown here is derived from an EMBL/GenBank/DDBJ whole genome shotgun (WGS) entry which is preliminary data.</text>
</comment>
<dbReference type="EMBL" id="BMBA01000001">
    <property type="protein sequence ID" value="GFZ29518.1"/>
    <property type="molecule type" value="Genomic_DNA"/>
</dbReference>
<dbReference type="Gene3D" id="3.40.630.30">
    <property type="match status" value="1"/>
</dbReference>